<organism evidence="2 3">
    <name type="scientific">Photobacterium rosenbergii</name>
    <dbReference type="NCBI Taxonomy" id="294936"/>
    <lineage>
        <taxon>Bacteria</taxon>
        <taxon>Pseudomonadati</taxon>
        <taxon>Pseudomonadota</taxon>
        <taxon>Gammaproteobacteria</taxon>
        <taxon>Vibrionales</taxon>
        <taxon>Vibrionaceae</taxon>
        <taxon>Photobacterium</taxon>
    </lineage>
</organism>
<gene>
    <name evidence="2" type="ORF">R2X38_00705</name>
</gene>
<evidence type="ECO:0000313" key="3">
    <source>
        <dbReference type="Proteomes" id="UP001186452"/>
    </source>
</evidence>
<feature type="compositionally biased region" description="Low complexity" evidence="1">
    <location>
        <begin position="1"/>
        <end position="28"/>
    </location>
</feature>
<proteinExistence type="predicted"/>
<sequence length="101" mass="10678">MGKSSVKSAKAPATKKPTTKAPAVTSNARRPRRGRAQATRVTARPSGGKGRRPTLAENFRGKSGGGSSSGAKTAKGNLARRENISELRTTSLSKTKRMRRS</sequence>
<accession>A0ABU3ZBM6</accession>
<dbReference type="EMBL" id="JAWJZI010000001">
    <property type="protein sequence ID" value="MDV5167512.1"/>
    <property type="molecule type" value="Genomic_DNA"/>
</dbReference>
<dbReference type="Proteomes" id="UP001186452">
    <property type="component" value="Unassembled WGS sequence"/>
</dbReference>
<feature type="region of interest" description="Disordered" evidence="1">
    <location>
        <begin position="1"/>
        <end position="101"/>
    </location>
</feature>
<name>A0ABU3ZBM6_9GAMM</name>
<protein>
    <submittedName>
        <fullName evidence="2">Uncharacterized protein</fullName>
    </submittedName>
</protein>
<keyword evidence="3" id="KW-1185">Reference proteome</keyword>
<evidence type="ECO:0000256" key="1">
    <source>
        <dbReference type="SAM" id="MobiDB-lite"/>
    </source>
</evidence>
<dbReference type="RefSeq" id="WP_317520067.1">
    <property type="nucleotide sequence ID" value="NZ_JAWJZI010000001.1"/>
</dbReference>
<reference evidence="2 3" key="1">
    <citation type="submission" date="2023-10" db="EMBL/GenBank/DDBJ databases">
        <title>Marine bacteria isolated from horseshoe crab.</title>
        <authorList>
            <person name="Cheng T.H."/>
        </authorList>
    </citation>
    <scope>NUCLEOTIDE SEQUENCE [LARGE SCALE GENOMIC DNA]</scope>
    <source>
        <strain evidence="2 3">HSC6</strain>
    </source>
</reference>
<evidence type="ECO:0000313" key="2">
    <source>
        <dbReference type="EMBL" id="MDV5167512.1"/>
    </source>
</evidence>
<comment type="caution">
    <text evidence="2">The sequence shown here is derived from an EMBL/GenBank/DDBJ whole genome shotgun (WGS) entry which is preliminary data.</text>
</comment>